<dbReference type="GO" id="GO:0003906">
    <property type="term" value="F:DNA-(apurinic or apyrimidinic site) endonuclease activity"/>
    <property type="evidence" value="ECO:0007669"/>
    <property type="project" value="InterPro"/>
</dbReference>
<dbReference type="InterPro" id="IPR010979">
    <property type="entry name" value="Ribosomal_uS13-like_H2TH"/>
</dbReference>
<keyword evidence="6 14" id="KW-0863">Zinc-finger</keyword>
<feature type="domain" description="Formamidopyrimidine-DNA glycosylase catalytic" evidence="16">
    <location>
        <begin position="2"/>
        <end position="118"/>
    </location>
</feature>
<evidence type="ECO:0000259" key="16">
    <source>
        <dbReference type="PROSITE" id="PS51068"/>
    </source>
</evidence>
<keyword evidence="5" id="KW-0227">DNA damage</keyword>
<dbReference type="Proteomes" id="UP000199086">
    <property type="component" value="Unassembled WGS sequence"/>
</dbReference>
<dbReference type="InterPro" id="IPR010663">
    <property type="entry name" value="Znf_FPG/IleRS"/>
</dbReference>
<dbReference type="GO" id="GO:0006284">
    <property type="term" value="P:base-excision repair"/>
    <property type="evidence" value="ECO:0007669"/>
    <property type="project" value="InterPro"/>
</dbReference>
<sequence>MPEAPELDAAAAFLRERGTGRAVTGVEVGDINVLKTPTPVADLVGRRLEQVRRRGKFLQLDFEGLWLVVHLARAGWLSWAEPAPAKPVRMGRGPVSLRVRLEPDAALVLTEAGTRKSAAAYLTPDPDGLPQVAGLGPEAGELDRDRLAAVLAGTTSRVKTVLTDQGVLAGMGNGWSDEVLHRARLSPFATANRLAPEAVTALHQAIAATYAAAAEAMDGVAPDKLKATKKSLYRVHARTGLPCPVCGTDIAEVAFAEKSLQYCPTCQTGGRRLNDRRMDRLLK</sequence>
<dbReference type="InterPro" id="IPR015886">
    <property type="entry name" value="H2TH_FPG"/>
</dbReference>
<keyword evidence="7" id="KW-0378">Hydrolase</keyword>
<comment type="cofactor">
    <cofactor evidence="2">
        <name>Zn(2+)</name>
        <dbReference type="ChEBI" id="CHEBI:29105"/>
    </cofactor>
</comment>
<evidence type="ECO:0000256" key="6">
    <source>
        <dbReference type="ARBA" id="ARBA00022771"/>
    </source>
</evidence>
<evidence type="ECO:0000256" key="4">
    <source>
        <dbReference type="ARBA" id="ARBA00022723"/>
    </source>
</evidence>
<dbReference type="Pfam" id="PF01149">
    <property type="entry name" value="Fapy_DNA_glyco"/>
    <property type="match status" value="1"/>
</dbReference>
<dbReference type="STRING" id="1577474.GA0111570_101286"/>
<dbReference type="InterPro" id="IPR000214">
    <property type="entry name" value="Znf_DNA_glyclase/AP_lyase"/>
</dbReference>
<evidence type="ECO:0000313" key="18">
    <source>
        <dbReference type="Proteomes" id="UP000199086"/>
    </source>
</evidence>
<dbReference type="InterPro" id="IPR012319">
    <property type="entry name" value="FPG_cat"/>
</dbReference>
<evidence type="ECO:0000256" key="14">
    <source>
        <dbReference type="PROSITE-ProRule" id="PRU00391"/>
    </source>
</evidence>
<evidence type="ECO:0000256" key="5">
    <source>
        <dbReference type="ARBA" id="ARBA00022763"/>
    </source>
</evidence>
<dbReference type="SUPFAM" id="SSF46946">
    <property type="entry name" value="S13-like H2TH domain"/>
    <property type="match status" value="1"/>
</dbReference>
<evidence type="ECO:0000256" key="10">
    <source>
        <dbReference type="ARBA" id="ARBA00023204"/>
    </source>
</evidence>
<protein>
    <submittedName>
        <fullName evidence="17">Formamidopyrimidine-DNA glycosylase</fullName>
    </submittedName>
</protein>
<dbReference type="EMBL" id="FMYF01000001">
    <property type="protein sequence ID" value="SDB80012.1"/>
    <property type="molecule type" value="Genomic_DNA"/>
</dbReference>
<keyword evidence="13" id="KW-0326">Glycosidase</keyword>
<dbReference type="Pfam" id="PF06831">
    <property type="entry name" value="H2TH"/>
    <property type="match status" value="1"/>
</dbReference>
<dbReference type="Gene3D" id="3.20.190.10">
    <property type="entry name" value="MutM-like, N-terminal"/>
    <property type="match status" value="1"/>
</dbReference>
<dbReference type="PROSITE" id="PS51068">
    <property type="entry name" value="FPG_CAT"/>
    <property type="match status" value="1"/>
</dbReference>
<gene>
    <name evidence="17" type="ORF">GA0111570_101286</name>
</gene>
<evidence type="ECO:0000256" key="13">
    <source>
        <dbReference type="ARBA" id="ARBA00023295"/>
    </source>
</evidence>
<evidence type="ECO:0000256" key="7">
    <source>
        <dbReference type="ARBA" id="ARBA00022801"/>
    </source>
</evidence>
<proteinExistence type="inferred from homology"/>
<evidence type="ECO:0000313" key="17">
    <source>
        <dbReference type="EMBL" id="SDB80012.1"/>
    </source>
</evidence>
<accession>A0A1G6GDD0</accession>
<evidence type="ECO:0000256" key="8">
    <source>
        <dbReference type="ARBA" id="ARBA00022833"/>
    </source>
</evidence>
<dbReference type="SMART" id="SM00898">
    <property type="entry name" value="Fapy_DNA_glyco"/>
    <property type="match status" value="1"/>
</dbReference>
<keyword evidence="8" id="KW-0862">Zinc</keyword>
<dbReference type="PANTHER" id="PTHR22993:SF9">
    <property type="entry name" value="FORMAMIDOPYRIMIDINE-DNA GLYCOSYLASE"/>
    <property type="match status" value="1"/>
</dbReference>
<keyword evidence="11" id="KW-0456">Lyase</keyword>
<feature type="domain" description="FPG-type" evidence="15">
    <location>
        <begin position="234"/>
        <end position="268"/>
    </location>
</feature>
<comment type="similarity">
    <text evidence="3">Belongs to the FPG family.</text>
</comment>
<dbReference type="PROSITE" id="PS51066">
    <property type="entry name" value="ZF_FPG_2"/>
    <property type="match status" value="1"/>
</dbReference>
<evidence type="ECO:0000256" key="9">
    <source>
        <dbReference type="ARBA" id="ARBA00023125"/>
    </source>
</evidence>
<evidence type="ECO:0000259" key="15">
    <source>
        <dbReference type="PROSITE" id="PS51066"/>
    </source>
</evidence>
<evidence type="ECO:0000256" key="2">
    <source>
        <dbReference type="ARBA" id="ARBA00001947"/>
    </source>
</evidence>
<dbReference type="GO" id="GO:0008270">
    <property type="term" value="F:zinc ion binding"/>
    <property type="evidence" value="ECO:0007669"/>
    <property type="project" value="UniProtKB-KW"/>
</dbReference>
<dbReference type="RefSeq" id="WP_092605608.1">
    <property type="nucleotide sequence ID" value="NZ_FMYF01000001.1"/>
</dbReference>
<organism evidence="17 18">
    <name type="scientific">Raineyella antarctica</name>
    <dbReference type="NCBI Taxonomy" id="1577474"/>
    <lineage>
        <taxon>Bacteria</taxon>
        <taxon>Bacillati</taxon>
        <taxon>Actinomycetota</taxon>
        <taxon>Actinomycetes</taxon>
        <taxon>Propionibacteriales</taxon>
        <taxon>Propionibacteriaceae</taxon>
        <taxon>Raineyella</taxon>
    </lineage>
</organism>
<keyword evidence="10" id="KW-0234">DNA repair</keyword>
<keyword evidence="4" id="KW-0479">Metal-binding</keyword>
<dbReference type="GO" id="GO:0016829">
    <property type="term" value="F:lyase activity"/>
    <property type="evidence" value="ECO:0007669"/>
    <property type="project" value="UniProtKB-KW"/>
</dbReference>
<dbReference type="Pfam" id="PF06827">
    <property type="entry name" value="zf-FPG_IleRS"/>
    <property type="match status" value="1"/>
</dbReference>
<evidence type="ECO:0000256" key="1">
    <source>
        <dbReference type="ARBA" id="ARBA00001668"/>
    </source>
</evidence>
<dbReference type="SUPFAM" id="SSF81624">
    <property type="entry name" value="N-terminal domain of MutM-like DNA repair proteins"/>
    <property type="match status" value="1"/>
</dbReference>
<reference evidence="17 18" key="1">
    <citation type="submission" date="2016-06" db="EMBL/GenBank/DDBJ databases">
        <authorList>
            <person name="Olsen C.W."/>
            <person name="Carey S."/>
            <person name="Hinshaw L."/>
            <person name="Karasin A.I."/>
        </authorList>
    </citation>
    <scope>NUCLEOTIDE SEQUENCE [LARGE SCALE GENOMIC DNA]</scope>
    <source>
        <strain evidence="17 18">LZ-22</strain>
    </source>
</reference>
<dbReference type="GO" id="GO:0034039">
    <property type="term" value="F:8-oxo-7,8-dihydroguanine DNA N-glycosylase activity"/>
    <property type="evidence" value="ECO:0007669"/>
    <property type="project" value="TreeGrafter"/>
</dbReference>
<comment type="catalytic activity">
    <reaction evidence="1">
        <text>Hydrolysis of DNA containing ring-opened 7-methylguanine residues, releasing 2,6-diamino-4-hydroxy-5-(N-methyl)formamidopyrimidine.</text>
        <dbReference type="EC" id="3.2.2.23"/>
    </reaction>
</comment>
<name>A0A1G6GDD0_9ACTN</name>
<keyword evidence="12" id="KW-0511">Multifunctional enzyme</keyword>
<evidence type="ECO:0000256" key="12">
    <source>
        <dbReference type="ARBA" id="ARBA00023268"/>
    </source>
</evidence>
<dbReference type="PANTHER" id="PTHR22993">
    <property type="entry name" value="FORMAMIDOPYRIMIDINE-DNA GLYCOSYLASE"/>
    <property type="match status" value="1"/>
</dbReference>
<dbReference type="Gene3D" id="1.10.8.50">
    <property type="match status" value="1"/>
</dbReference>
<evidence type="ECO:0000256" key="11">
    <source>
        <dbReference type="ARBA" id="ARBA00023239"/>
    </source>
</evidence>
<dbReference type="SMART" id="SM01232">
    <property type="entry name" value="H2TH"/>
    <property type="match status" value="1"/>
</dbReference>
<evidence type="ECO:0000256" key="3">
    <source>
        <dbReference type="ARBA" id="ARBA00009409"/>
    </source>
</evidence>
<dbReference type="GO" id="GO:0003684">
    <property type="term" value="F:damaged DNA binding"/>
    <property type="evidence" value="ECO:0007669"/>
    <property type="project" value="InterPro"/>
</dbReference>
<dbReference type="SUPFAM" id="SSF57716">
    <property type="entry name" value="Glucocorticoid receptor-like (DNA-binding domain)"/>
    <property type="match status" value="1"/>
</dbReference>
<dbReference type="AlphaFoldDB" id="A0A1G6GDD0"/>
<dbReference type="InterPro" id="IPR035937">
    <property type="entry name" value="FPG_N"/>
</dbReference>
<keyword evidence="9" id="KW-0238">DNA-binding</keyword>
<dbReference type="OrthoDB" id="9800855at2"/>
<keyword evidence="18" id="KW-1185">Reference proteome</keyword>
<dbReference type="CDD" id="cd08973">
    <property type="entry name" value="BaFpgNei_N_1"/>
    <property type="match status" value="1"/>
</dbReference>